<name>A0ABU0AW73_9FIRM</name>
<dbReference type="Proteomes" id="UP001236559">
    <property type="component" value="Unassembled WGS sequence"/>
</dbReference>
<dbReference type="Pfam" id="PF06153">
    <property type="entry name" value="CdAMP_rec"/>
    <property type="match status" value="1"/>
</dbReference>
<accession>A0ABU0AW73</accession>
<dbReference type="PANTHER" id="PTHR38456">
    <property type="entry name" value="CYCLIC DI-AMP RECEPTOR A"/>
    <property type="match status" value="1"/>
</dbReference>
<dbReference type="InterPro" id="IPR010375">
    <property type="entry name" value="CdAMP_rec"/>
</dbReference>
<organism evidence="1 2">
    <name type="scientific">Peptoniphilus koenoeneniae</name>
    <dbReference type="NCBI Taxonomy" id="507751"/>
    <lineage>
        <taxon>Bacteria</taxon>
        <taxon>Bacillati</taxon>
        <taxon>Bacillota</taxon>
        <taxon>Tissierellia</taxon>
        <taxon>Tissierellales</taxon>
        <taxon>Peptoniphilaceae</taxon>
        <taxon>Peptoniphilus</taxon>
    </lineage>
</organism>
<gene>
    <name evidence="1" type="ORF">J2S72_001486</name>
</gene>
<comment type="caution">
    <text evidence="1">The sequence shown here is derived from an EMBL/GenBank/DDBJ whole genome shotgun (WGS) entry which is preliminary data.</text>
</comment>
<dbReference type="InterPro" id="IPR015867">
    <property type="entry name" value="N-reg_PII/ATP_PRibTrfase_C"/>
</dbReference>
<dbReference type="Gene3D" id="3.30.70.120">
    <property type="match status" value="1"/>
</dbReference>
<proteinExistence type="predicted"/>
<dbReference type="RefSeq" id="WP_023055974.1">
    <property type="nucleotide sequence ID" value="NZ_JAUSTN010000007.1"/>
</dbReference>
<reference evidence="1 2" key="1">
    <citation type="submission" date="2023-07" db="EMBL/GenBank/DDBJ databases">
        <title>Genomic Encyclopedia of Type Strains, Phase IV (KMG-IV): sequencing the most valuable type-strain genomes for metagenomic binning, comparative biology and taxonomic classification.</title>
        <authorList>
            <person name="Goeker M."/>
        </authorList>
    </citation>
    <scope>NUCLEOTIDE SEQUENCE [LARGE SCALE GENOMIC DNA]</scope>
    <source>
        <strain evidence="1 2">DSM 22616</strain>
    </source>
</reference>
<dbReference type="SUPFAM" id="SSF54913">
    <property type="entry name" value="GlnB-like"/>
    <property type="match status" value="1"/>
</dbReference>
<protein>
    <submittedName>
        <fullName evidence="1">Uncharacterized protein YaaQ</fullName>
    </submittedName>
</protein>
<sequence>MKLVVAIVQDADSDNLIDKITKKNFRVTKVSSTGGFLKSGNSTILCGIEDQSLDELLKIIENNCKTREIIKTIQPMGIPGQALAALPVKVTVGGATVFVLEVEDFKRY</sequence>
<keyword evidence="2" id="KW-1185">Reference proteome</keyword>
<dbReference type="PANTHER" id="PTHR38456:SF1">
    <property type="entry name" value="CYCLIC DI-AMP RECEPTOR A"/>
    <property type="match status" value="1"/>
</dbReference>
<dbReference type="EMBL" id="JAUSTN010000007">
    <property type="protein sequence ID" value="MDQ0275459.1"/>
    <property type="molecule type" value="Genomic_DNA"/>
</dbReference>
<evidence type="ECO:0000313" key="2">
    <source>
        <dbReference type="Proteomes" id="UP001236559"/>
    </source>
</evidence>
<evidence type="ECO:0000313" key="1">
    <source>
        <dbReference type="EMBL" id="MDQ0275459.1"/>
    </source>
</evidence>
<dbReference type="InterPro" id="IPR011322">
    <property type="entry name" value="N-reg_PII-like_a/b"/>
</dbReference>